<comment type="caution">
    <text evidence="3">The sequence shown here is derived from an EMBL/GenBank/DDBJ whole genome shotgun (WGS) entry which is preliminary data.</text>
</comment>
<evidence type="ECO:0000313" key="3">
    <source>
        <dbReference type="EMBL" id="KAK9997835.1"/>
    </source>
</evidence>
<feature type="region of interest" description="Disordered" evidence="2">
    <location>
        <begin position="44"/>
        <end position="138"/>
    </location>
</feature>
<evidence type="ECO:0000313" key="4">
    <source>
        <dbReference type="Proteomes" id="UP001459277"/>
    </source>
</evidence>
<dbReference type="Proteomes" id="UP001459277">
    <property type="component" value="Unassembled WGS sequence"/>
</dbReference>
<dbReference type="AlphaFoldDB" id="A0AAW2CI01"/>
<protein>
    <submittedName>
        <fullName evidence="3">Uncharacterized protein</fullName>
    </submittedName>
</protein>
<feature type="non-terminal residue" evidence="3">
    <location>
        <position position="1"/>
    </location>
</feature>
<accession>A0AAW2CI01</accession>
<dbReference type="EMBL" id="JAZDWU010000006">
    <property type="protein sequence ID" value="KAK9997835.1"/>
    <property type="molecule type" value="Genomic_DNA"/>
</dbReference>
<dbReference type="SUPFAM" id="SSF57997">
    <property type="entry name" value="Tropomyosin"/>
    <property type="match status" value="1"/>
</dbReference>
<proteinExistence type="predicted"/>
<sequence>NTRPSIIDGQWDFIRRVLEIPFEQRKCRDLITPDDLYLYCGGPESSEEARKLDGHCRRPKVRKKEEERKARAEGASTAAPKTVTKVPLKRKPDGGNDRPLKKVAVTSGDGPLTRSPSKSGRGAGKGAMTSSGPVVEGPRRLLTHKDYAVEEVEAFLKPADVESCDQLGTEDLGASALFDLTRALVRVKALQDRCVAKEGVVTRVRKHNKNLLDQQEQYKDAVRTLNGKLKGAKEKLEESSRQVQALQGELTAMGEQARKAGADAVNEFRESQLFVDSCAEYYGTGFQDCLKQVASAYPELDLSGITLDDPMPMTPAADPTVRESDDSTGSGMPSPGDGVVLAQPAATPLETLDIEDPPAKSKDDGASADAPTARS</sequence>
<feature type="compositionally biased region" description="Basic and acidic residues" evidence="2">
    <location>
        <begin position="63"/>
        <end position="72"/>
    </location>
</feature>
<feature type="region of interest" description="Disordered" evidence="2">
    <location>
        <begin position="306"/>
        <end position="375"/>
    </location>
</feature>
<keyword evidence="4" id="KW-1185">Reference proteome</keyword>
<feature type="compositionally biased region" description="Basic and acidic residues" evidence="2">
    <location>
        <begin position="90"/>
        <end position="100"/>
    </location>
</feature>
<gene>
    <name evidence="3" type="ORF">SO802_017438</name>
</gene>
<feature type="compositionally biased region" description="Low complexity" evidence="2">
    <location>
        <begin position="308"/>
        <end position="319"/>
    </location>
</feature>
<feature type="compositionally biased region" description="Basic and acidic residues" evidence="2">
    <location>
        <begin position="47"/>
        <end position="56"/>
    </location>
</feature>
<name>A0AAW2CI01_9ROSI</name>
<evidence type="ECO:0000256" key="1">
    <source>
        <dbReference type="SAM" id="Coils"/>
    </source>
</evidence>
<organism evidence="3 4">
    <name type="scientific">Lithocarpus litseifolius</name>
    <dbReference type="NCBI Taxonomy" id="425828"/>
    <lineage>
        <taxon>Eukaryota</taxon>
        <taxon>Viridiplantae</taxon>
        <taxon>Streptophyta</taxon>
        <taxon>Embryophyta</taxon>
        <taxon>Tracheophyta</taxon>
        <taxon>Spermatophyta</taxon>
        <taxon>Magnoliopsida</taxon>
        <taxon>eudicotyledons</taxon>
        <taxon>Gunneridae</taxon>
        <taxon>Pentapetalae</taxon>
        <taxon>rosids</taxon>
        <taxon>fabids</taxon>
        <taxon>Fagales</taxon>
        <taxon>Fagaceae</taxon>
        <taxon>Lithocarpus</taxon>
    </lineage>
</organism>
<evidence type="ECO:0000256" key="2">
    <source>
        <dbReference type="SAM" id="MobiDB-lite"/>
    </source>
</evidence>
<feature type="coiled-coil region" evidence="1">
    <location>
        <begin position="208"/>
        <end position="256"/>
    </location>
</feature>
<dbReference type="Gene3D" id="1.20.5.340">
    <property type="match status" value="1"/>
</dbReference>
<keyword evidence="1" id="KW-0175">Coiled coil</keyword>
<reference evidence="3 4" key="1">
    <citation type="submission" date="2024-01" db="EMBL/GenBank/DDBJ databases">
        <title>A telomere-to-telomere, gap-free genome of sweet tea (Lithocarpus litseifolius).</title>
        <authorList>
            <person name="Zhou J."/>
        </authorList>
    </citation>
    <scope>NUCLEOTIDE SEQUENCE [LARGE SCALE GENOMIC DNA]</scope>
    <source>
        <strain evidence="3">Zhou-2022a</strain>
        <tissue evidence="3">Leaf</tissue>
    </source>
</reference>